<dbReference type="InterPro" id="IPR004839">
    <property type="entry name" value="Aminotransferase_I/II_large"/>
</dbReference>
<dbReference type="GO" id="GO:0030170">
    <property type="term" value="F:pyridoxal phosphate binding"/>
    <property type="evidence" value="ECO:0007669"/>
    <property type="project" value="InterPro"/>
</dbReference>
<evidence type="ECO:0000313" key="20">
    <source>
        <dbReference type="EMBL" id="MBW20372.1"/>
    </source>
</evidence>
<dbReference type="Gene3D" id="3.90.1150.10">
    <property type="entry name" value="Aspartate Aminotransferase, domain 1"/>
    <property type="match status" value="1"/>
</dbReference>
<evidence type="ECO:0000256" key="14">
    <source>
        <dbReference type="ARBA" id="ARBA00023136"/>
    </source>
</evidence>
<dbReference type="SUPFAM" id="SSF53383">
    <property type="entry name" value="PLP-dependent transferases"/>
    <property type="match status" value="1"/>
</dbReference>
<reference evidence="20" key="1">
    <citation type="journal article" date="2017" name="Toxicon">
        <title>Venom-gland transcriptomics and venom proteomics of the Hentz striped scorpion (Centruroides hentzi; Buthidae) reveal high toxin diversity in a harmless member of a lethal family.</title>
        <authorList>
            <person name="Ward M.J."/>
            <person name="Ellsworth S.A."/>
            <person name="Rokyta D.R."/>
        </authorList>
    </citation>
    <scope>NUCLEOTIDE SEQUENCE</scope>
    <source>
        <tissue evidence="20">Venom gland</tissue>
    </source>
</reference>
<dbReference type="Pfam" id="PF00155">
    <property type="entry name" value="Aminotran_1_2"/>
    <property type="match status" value="1"/>
</dbReference>
<evidence type="ECO:0000256" key="2">
    <source>
        <dbReference type="ARBA" id="ARBA00004389"/>
    </source>
</evidence>
<dbReference type="FunFam" id="3.90.1150.10:FF:000004">
    <property type="entry name" value="2-amino-3-ketobutyrate coenzyme A ligase"/>
    <property type="match status" value="1"/>
</dbReference>
<comment type="pathway">
    <text evidence="3">Lipid metabolism; sphingolipid metabolism.</text>
</comment>
<dbReference type="AlphaFoldDB" id="A0A2I9LPR3"/>
<evidence type="ECO:0000256" key="3">
    <source>
        <dbReference type="ARBA" id="ARBA00004760"/>
    </source>
</evidence>
<keyword evidence="13" id="KW-0443">Lipid metabolism</keyword>
<accession>A0A2I9LPR3</accession>
<evidence type="ECO:0000256" key="9">
    <source>
        <dbReference type="ARBA" id="ARBA00022824"/>
    </source>
</evidence>
<dbReference type="InterPro" id="IPR015424">
    <property type="entry name" value="PyrdxlP-dep_Trfase"/>
</dbReference>
<keyword evidence="14 18" id="KW-0472">Membrane</keyword>
<evidence type="ECO:0000256" key="8">
    <source>
        <dbReference type="ARBA" id="ARBA00022692"/>
    </source>
</evidence>
<keyword evidence="15" id="KW-0012">Acyltransferase</keyword>
<proteinExistence type="inferred from homology"/>
<sequence>MEVEDEYEETPLGVAILTYFSYMILIIFGYLREFLRRVGLEDQQCAVERNREGYVPLYQKFESFYNHNVYRRIRDCWSKPICSAPGVMVDIKDRVSTDYNWHFTMPGTSIKAVNLGSYNYLGFAINEGRCIDKVESSISAYGVGVCTTRHELGTLDVHRDLEKLVARFLGVEDSIVVGMGFATNSTCIPALVSKGCLILSDELNHASLILGCRISGAVIRVFRHNDMNDLEAKLRNAIVTGHPRTRRPWKKIVIIVEGIYSMEGTIVNLPAAIHLKKKYKAYLYVDEAHSIGALGCNGRGVVDYYNCDPKDVDILMGTFTKSFGAAGGYIAGSRELIDYLRSHCYSFSYATSISSPVVCQIACTMKIIMGEEGNGEGRKRIAQLAHNTQYFRQKLKEMGFIIYGNKDSPVVPLMLFLPAKLAAFVRELLKRGVASVSVGFPATPLIESRARFCMSAGHTREMLDKALDAIDEVGDVLTIKYSKRPHDSTKH</sequence>
<evidence type="ECO:0000256" key="6">
    <source>
        <dbReference type="ARBA" id="ARBA00013220"/>
    </source>
</evidence>
<dbReference type="GO" id="GO:0046512">
    <property type="term" value="P:sphingosine biosynthetic process"/>
    <property type="evidence" value="ECO:0007669"/>
    <property type="project" value="TreeGrafter"/>
</dbReference>
<comment type="subcellular location">
    <subcellularLocation>
        <location evidence="2">Endoplasmic reticulum membrane</location>
        <topology evidence="2">Single-pass membrane protein</topology>
    </subcellularLocation>
</comment>
<dbReference type="PANTHER" id="PTHR13693:SF3">
    <property type="entry name" value="LD36009P"/>
    <property type="match status" value="1"/>
</dbReference>
<comment type="similarity">
    <text evidence="5 17">Belongs to the class-II pyridoxal-phosphate-dependent aminotransferase family.</text>
</comment>
<name>A0A2I9LPR3_9SCOR</name>
<keyword evidence="8 18" id="KW-0812">Transmembrane</keyword>
<keyword evidence="7 20" id="KW-0808">Transferase</keyword>
<dbReference type="GO" id="GO:0004758">
    <property type="term" value="F:serine C-palmitoyltransferase activity"/>
    <property type="evidence" value="ECO:0007669"/>
    <property type="project" value="UniProtKB-EC"/>
</dbReference>
<comment type="pathway">
    <text evidence="4">Sphingolipid metabolism.</text>
</comment>
<dbReference type="EMBL" id="GFWZ01000382">
    <property type="protein sequence ID" value="MBW20372.1"/>
    <property type="molecule type" value="Transcribed_RNA"/>
</dbReference>
<dbReference type="EC" id="2.3.1.50" evidence="6"/>
<evidence type="ECO:0000256" key="10">
    <source>
        <dbReference type="ARBA" id="ARBA00022898"/>
    </source>
</evidence>
<protein>
    <recommendedName>
        <fullName evidence="6">serine C-palmitoyltransferase</fullName>
        <ecNumber evidence="6">2.3.1.50</ecNumber>
    </recommendedName>
</protein>
<evidence type="ECO:0000256" key="15">
    <source>
        <dbReference type="ARBA" id="ARBA00023315"/>
    </source>
</evidence>
<feature type="domain" description="Aminotransferase class I/classII large" evidence="19">
    <location>
        <begin position="112"/>
        <end position="470"/>
    </location>
</feature>
<dbReference type="InterPro" id="IPR015422">
    <property type="entry name" value="PyrdxlP-dep_Trfase_small"/>
</dbReference>
<dbReference type="PROSITE" id="PS00599">
    <property type="entry name" value="AA_TRANSFER_CLASS_2"/>
    <property type="match status" value="1"/>
</dbReference>
<dbReference type="InterPro" id="IPR015421">
    <property type="entry name" value="PyrdxlP-dep_Trfase_major"/>
</dbReference>
<evidence type="ECO:0000256" key="13">
    <source>
        <dbReference type="ARBA" id="ARBA00023098"/>
    </source>
</evidence>
<evidence type="ECO:0000256" key="12">
    <source>
        <dbReference type="ARBA" id="ARBA00022989"/>
    </source>
</evidence>
<dbReference type="InterPro" id="IPR050087">
    <property type="entry name" value="AON_synthase_class-II"/>
</dbReference>
<comment type="catalytic activity">
    <reaction evidence="16">
        <text>L-serine + hexadecanoyl-CoA + H(+) = 3-oxosphinganine + CO2 + CoA</text>
        <dbReference type="Rhea" id="RHEA:14761"/>
        <dbReference type="ChEBI" id="CHEBI:15378"/>
        <dbReference type="ChEBI" id="CHEBI:16526"/>
        <dbReference type="ChEBI" id="CHEBI:33384"/>
        <dbReference type="ChEBI" id="CHEBI:57287"/>
        <dbReference type="ChEBI" id="CHEBI:57379"/>
        <dbReference type="ChEBI" id="CHEBI:58299"/>
        <dbReference type="EC" id="2.3.1.50"/>
    </reaction>
</comment>
<dbReference type="GO" id="GO:0046513">
    <property type="term" value="P:ceramide biosynthetic process"/>
    <property type="evidence" value="ECO:0007669"/>
    <property type="project" value="TreeGrafter"/>
</dbReference>
<organism evidence="20">
    <name type="scientific">Centruroides hentzi</name>
    <dbReference type="NCBI Taxonomy" id="88313"/>
    <lineage>
        <taxon>Eukaryota</taxon>
        <taxon>Metazoa</taxon>
        <taxon>Ecdysozoa</taxon>
        <taxon>Arthropoda</taxon>
        <taxon>Chelicerata</taxon>
        <taxon>Arachnida</taxon>
        <taxon>Scorpiones</taxon>
        <taxon>Buthida</taxon>
        <taxon>Buthoidea</taxon>
        <taxon>Buthidae</taxon>
        <taxon>Centruroides</taxon>
    </lineage>
</organism>
<dbReference type="Gene3D" id="3.40.640.10">
    <property type="entry name" value="Type I PLP-dependent aspartate aminotransferase-like (Major domain)"/>
    <property type="match status" value="1"/>
</dbReference>
<dbReference type="GO" id="GO:0005789">
    <property type="term" value="C:endoplasmic reticulum membrane"/>
    <property type="evidence" value="ECO:0007669"/>
    <property type="project" value="UniProtKB-SubCell"/>
</dbReference>
<dbReference type="GO" id="GO:0017059">
    <property type="term" value="C:serine palmitoyltransferase complex"/>
    <property type="evidence" value="ECO:0007669"/>
    <property type="project" value="TreeGrafter"/>
</dbReference>
<keyword evidence="11" id="KW-0746">Sphingolipid metabolism</keyword>
<evidence type="ECO:0000259" key="19">
    <source>
        <dbReference type="Pfam" id="PF00155"/>
    </source>
</evidence>
<evidence type="ECO:0000256" key="1">
    <source>
        <dbReference type="ARBA" id="ARBA00001933"/>
    </source>
</evidence>
<evidence type="ECO:0000256" key="4">
    <source>
        <dbReference type="ARBA" id="ARBA00004991"/>
    </source>
</evidence>
<evidence type="ECO:0000256" key="16">
    <source>
        <dbReference type="ARBA" id="ARBA00048528"/>
    </source>
</evidence>
<comment type="cofactor">
    <cofactor evidence="1 17">
        <name>pyridoxal 5'-phosphate</name>
        <dbReference type="ChEBI" id="CHEBI:597326"/>
    </cofactor>
</comment>
<evidence type="ECO:0000256" key="5">
    <source>
        <dbReference type="ARBA" id="ARBA00008392"/>
    </source>
</evidence>
<dbReference type="CDD" id="cd06454">
    <property type="entry name" value="KBL_like"/>
    <property type="match status" value="1"/>
</dbReference>
<keyword evidence="10 17" id="KW-0663">Pyridoxal phosphate</keyword>
<evidence type="ECO:0000256" key="17">
    <source>
        <dbReference type="RuleBase" id="RU003693"/>
    </source>
</evidence>
<keyword evidence="12 18" id="KW-1133">Transmembrane helix</keyword>
<dbReference type="FunFam" id="3.40.640.10:FF:000047">
    <property type="entry name" value="serine palmitoyltransferase 2 isoform X1"/>
    <property type="match status" value="1"/>
</dbReference>
<dbReference type="InterPro" id="IPR001917">
    <property type="entry name" value="Aminotrans_II_pyridoxalP_BS"/>
</dbReference>
<feature type="transmembrane region" description="Helical" evidence="18">
    <location>
        <begin position="12"/>
        <end position="31"/>
    </location>
</feature>
<keyword evidence="9" id="KW-0256">Endoplasmic reticulum</keyword>
<evidence type="ECO:0000256" key="18">
    <source>
        <dbReference type="SAM" id="Phobius"/>
    </source>
</evidence>
<dbReference type="PANTHER" id="PTHR13693">
    <property type="entry name" value="CLASS II AMINOTRANSFERASE/8-AMINO-7-OXONONANOATE SYNTHASE"/>
    <property type="match status" value="1"/>
</dbReference>
<evidence type="ECO:0000256" key="11">
    <source>
        <dbReference type="ARBA" id="ARBA00022919"/>
    </source>
</evidence>
<evidence type="ECO:0000256" key="7">
    <source>
        <dbReference type="ARBA" id="ARBA00022679"/>
    </source>
</evidence>